<dbReference type="EMBL" id="UZAN01070382">
    <property type="protein sequence ID" value="VDP94926.1"/>
    <property type="molecule type" value="Genomic_DNA"/>
</dbReference>
<evidence type="ECO:0000313" key="3">
    <source>
        <dbReference type="Proteomes" id="UP000272942"/>
    </source>
</evidence>
<feature type="compositionally biased region" description="Polar residues" evidence="1">
    <location>
        <begin position="1"/>
        <end position="14"/>
    </location>
</feature>
<proteinExistence type="predicted"/>
<accession>A0A183BEI9</accession>
<evidence type="ECO:0000256" key="1">
    <source>
        <dbReference type="SAM" id="MobiDB-lite"/>
    </source>
</evidence>
<dbReference type="Proteomes" id="UP000272942">
    <property type="component" value="Unassembled WGS sequence"/>
</dbReference>
<reference evidence="2 3" key="2">
    <citation type="submission" date="2018-11" db="EMBL/GenBank/DDBJ databases">
        <authorList>
            <consortium name="Pathogen Informatics"/>
        </authorList>
    </citation>
    <scope>NUCLEOTIDE SEQUENCE [LARGE SCALE GENOMIC DNA]</scope>
    <source>
        <strain evidence="2 3">Egypt</strain>
    </source>
</reference>
<organism evidence="4">
    <name type="scientific">Echinostoma caproni</name>
    <dbReference type="NCBI Taxonomy" id="27848"/>
    <lineage>
        <taxon>Eukaryota</taxon>
        <taxon>Metazoa</taxon>
        <taxon>Spiralia</taxon>
        <taxon>Lophotrochozoa</taxon>
        <taxon>Platyhelminthes</taxon>
        <taxon>Trematoda</taxon>
        <taxon>Digenea</taxon>
        <taxon>Plagiorchiida</taxon>
        <taxon>Echinostomata</taxon>
        <taxon>Echinostomatoidea</taxon>
        <taxon>Echinostomatidae</taxon>
        <taxon>Echinostoma</taxon>
    </lineage>
</organism>
<protein>
    <submittedName>
        <fullName evidence="4">Gag-pro-like protein</fullName>
    </submittedName>
</protein>
<dbReference type="WBParaSite" id="ECPE_0001766901-mRNA-1">
    <property type="protein sequence ID" value="ECPE_0001766901-mRNA-1"/>
    <property type="gene ID" value="ECPE_0001766901"/>
</dbReference>
<reference evidence="4" key="1">
    <citation type="submission" date="2016-06" db="UniProtKB">
        <authorList>
            <consortium name="WormBaseParasite"/>
        </authorList>
    </citation>
    <scope>IDENTIFICATION</scope>
</reference>
<feature type="region of interest" description="Disordered" evidence="1">
    <location>
        <begin position="1"/>
        <end position="20"/>
    </location>
</feature>
<dbReference type="AlphaFoldDB" id="A0A183BEI9"/>
<name>A0A183BEI9_9TREM</name>
<evidence type="ECO:0000313" key="4">
    <source>
        <dbReference type="WBParaSite" id="ECPE_0001766901-mRNA-1"/>
    </source>
</evidence>
<keyword evidence="3" id="KW-1185">Reference proteome</keyword>
<evidence type="ECO:0000313" key="2">
    <source>
        <dbReference type="EMBL" id="VDP94926.1"/>
    </source>
</evidence>
<sequence length="91" mass="10371">MAIMHKSSTPQQWYQVKGPIIPDDGTRGLKADDQKRKLVLGPPFLRSLEEIPPRKLVFTEEIEGQIELKRTVAINQTTVAMSVSWLPYHSQ</sequence>
<gene>
    <name evidence="2" type="ORF">ECPE_LOCUS17624</name>
</gene>